<feature type="compositionally biased region" description="Basic and acidic residues" evidence="1">
    <location>
        <begin position="540"/>
        <end position="560"/>
    </location>
</feature>
<feature type="compositionally biased region" description="Polar residues" evidence="1">
    <location>
        <begin position="503"/>
        <end position="539"/>
    </location>
</feature>
<organism evidence="2 3">
    <name type="scientific">Macrolepiota fuliginosa MF-IS2</name>
    <dbReference type="NCBI Taxonomy" id="1400762"/>
    <lineage>
        <taxon>Eukaryota</taxon>
        <taxon>Fungi</taxon>
        <taxon>Dikarya</taxon>
        <taxon>Basidiomycota</taxon>
        <taxon>Agaricomycotina</taxon>
        <taxon>Agaricomycetes</taxon>
        <taxon>Agaricomycetidae</taxon>
        <taxon>Agaricales</taxon>
        <taxon>Agaricineae</taxon>
        <taxon>Agaricaceae</taxon>
        <taxon>Macrolepiota</taxon>
    </lineage>
</organism>
<protein>
    <submittedName>
        <fullName evidence="2">Uncharacterized protein</fullName>
    </submittedName>
</protein>
<feature type="compositionally biased region" description="Pro residues" evidence="1">
    <location>
        <begin position="453"/>
        <end position="463"/>
    </location>
</feature>
<reference evidence="2" key="1">
    <citation type="submission" date="2020-11" db="EMBL/GenBank/DDBJ databases">
        <authorList>
            <consortium name="DOE Joint Genome Institute"/>
            <person name="Ahrendt S."/>
            <person name="Riley R."/>
            <person name="Andreopoulos W."/>
            <person name="Labutti K."/>
            <person name="Pangilinan J."/>
            <person name="Ruiz-Duenas F.J."/>
            <person name="Barrasa J.M."/>
            <person name="Sanchez-Garcia M."/>
            <person name="Camarero S."/>
            <person name="Miyauchi S."/>
            <person name="Serrano A."/>
            <person name="Linde D."/>
            <person name="Babiker R."/>
            <person name="Drula E."/>
            <person name="Ayuso-Fernandez I."/>
            <person name="Pacheco R."/>
            <person name="Padilla G."/>
            <person name="Ferreira P."/>
            <person name="Barriuso J."/>
            <person name="Kellner H."/>
            <person name="Castanera R."/>
            <person name="Alfaro M."/>
            <person name="Ramirez L."/>
            <person name="Pisabarro A.G."/>
            <person name="Kuo A."/>
            <person name="Tritt A."/>
            <person name="Lipzen A."/>
            <person name="He G."/>
            <person name="Yan M."/>
            <person name="Ng V."/>
            <person name="Cullen D."/>
            <person name="Martin F."/>
            <person name="Rosso M.-N."/>
            <person name="Henrissat B."/>
            <person name="Hibbett D."/>
            <person name="Martinez A.T."/>
            <person name="Grigoriev I.V."/>
        </authorList>
    </citation>
    <scope>NUCLEOTIDE SEQUENCE</scope>
    <source>
        <strain evidence="2">MF-IS2</strain>
    </source>
</reference>
<feature type="compositionally biased region" description="Polar residues" evidence="1">
    <location>
        <begin position="640"/>
        <end position="649"/>
    </location>
</feature>
<dbReference type="EMBL" id="MU151112">
    <property type="protein sequence ID" value="KAF9450120.1"/>
    <property type="molecule type" value="Genomic_DNA"/>
</dbReference>
<feature type="region of interest" description="Disordered" evidence="1">
    <location>
        <begin position="429"/>
        <end position="664"/>
    </location>
</feature>
<dbReference type="AlphaFoldDB" id="A0A9P5XG81"/>
<gene>
    <name evidence="2" type="ORF">P691DRAFT_701943</name>
</gene>
<name>A0A9P5XG81_9AGAR</name>
<feature type="region of interest" description="Disordered" evidence="1">
    <location>
        <begin position="394"/>
        <end position="413"/>
    </location>
</feature>
<proteinExistence type="predicted"/>
<keyword evidence="3" id="KW-1185">Reference proteome</keyword>
<dbReference type="OrthoDB" id="10256089at2759"/>
<feature type="compositionally biased region" description="Polar residues" evidence="1">
    <location>
        <begin position="623"/>
        <end position="633"/>
    </location>
</feature>
<evidence type="ECO:0000313" key="2">
    <source>
        <dbReference type="EMBL" id="KAF9450120.1"/>
    </source>
</evidence>
<feature type="compositionally biased region" description="Low complexity" evidence="1">
    <location>
        <begin position="589"/>
        <end position="599"/>
    </location>
</feature>
<dbReference type="Proteomes" id="UP000807342">
    <property type="component" value="Unassembled WGS sequence"/>
</dbReference>
<sequence length="759" mass="84863">MWNLMIQCLDNRTDARPKCKDIQRALANMNIEDSRTQLYDDFSEERKAHSNVEIDYKRLEMILVHCNVISSSLCTVHPASSDLPSSPNPLTTFLASSFSGGQSMEREDRVMYGTLASGVAGPVSATAPGSTNLTKMTSIFASSTLTKTANSTSKDEIPEEATLVRLLGKELKEVEEFVQNFAKSVVNWARMTSNVVGGLRIWALGFAKVIGLSADQGSEAFDAFIDIVEHELIPLCVDLEAVINERVVKGLAHLLMTMTQPLKLLALMNEQEVHHRRLMDINVSAKNRPPPALLAASTSYLTLRGRLATELPIYISLLHRGLKVSIYRLSGIQLDFYARVRDKWVCLWEMLRLEEELNVCAEETVDVWSARWREVDEVAASISVLQVRDCEREWERERENERKRESELGIPETDTECYTHHRLQAFAHHSPPISDHNHTRTQPSRFPYGHGPSSPPSPPPTDPPNSANSLTTSFTGSLYGGQSIEHAKDKDLSSQKPSGPIRSITSFFTPNKDSRNCSPTHAHISSRTDSVHSTHSTKSQSDERGRAKDRGSSSRKRSESIRSIASFFTGSSRDSRDHSPIHTRRHIPSRTSSVHSTHSTKSRDNSKHKRNKDKDPSSHKRSLSIQSITSFFMSNKDGHNTSPATAPQSTRDHTNKNAHTLSYSGDWTRKPSKYTCQVVHPCKVPTIGSKPLSYVSFPFFTLKKGEYYDVLQEAGHPSLHPDLPLIVEGEDCLLLCRDQEGSIGWTLASFLEPIRGVEE</sequence>
<evidence type="ECO:0000313" key="3">
    <source>
        <dbReference type="Proteomes" id="UP000807342"/>
    </source>
</evidence>
<comment type="caution">
    <text evidence="2">The sequence shown here is derived from an EMBL/GenBank/DDBJ whole genome shotgun (WGS) entry which is preliminary data.</text>
</comment>
<evidence type="ECO:0000256" key="1">
    <source>
        <dbReference type="SAM" id="MobiDB-lite"/>
    </source>
</evidence>
<accession>A0A9P5XG81</accession>
<feature type="compositionally biased region" description="Basic and acidic residues" evidence="1">
    <location>
        <begin position="394"/>
        <end position="407"/>
    </location>
</feature>